<name>Q688N1_ORYSJ</name>
<reference evidence="3" key="2">
    <citation type="journal article" date="2008" name="Nucleic Acids Res.">
        <title>The rice annotation project database (RAP-DB): 2008 update.</title>
        <authorList>
            <consortium name="The rice annotation project (RAP)"/>
        </authorList>
    </citation>
    <scope>GENOME REANNOTATION</scope>
    <source>
        <strain evidence="3">cv. Nipponbare</strain>
    </source>
</reference>
<feature type="region of interest" description="Disordered" evidence="1">
    <location>
        <begin position="112"/>
        <end position="142"/>
    </location>
</feature>
<reference evidence="3" key="1">
    <citation type="journal article" date="2005" name="Nature">
        <title>The map-based sequence of the rice genome.</title>
        <authorList>
            <consortium name="International rice genome sequencing project (IRGSP)"/>
            <person name="Matsumoto T."/>
            <person name="Wu J."/>
            <person name="Kanamori H."/>
            <person name="Katayose Y."/>
            <person name="Fujisawa M."/>
            <person name="Namiki N."/>
            <person name="Mizuno H."/>
            <person name="Yamamoto K."/>
            <person name="Antonio B.A."/>
            <person name="Baba T."/>
            <person name="Sakata K."/>
            <person name="Nagamura Y."/>
            <person name="Aoki H."/>
            <person name="Arikawa K."/>
            <person name="Arita K."/>
            <person name="Bito T."/>
            <person name="Chiden Y."/>
            <person name="Fujitsuka N."/>
            <person name="Fukunaka R."/>
            <person name="Hamada M."/>
            <person name="Harada C."/>
            <person name="Hayashi A."/>
            <person name="Hijishita S."/>
            <person name="Honda M."/>
            <person name="Hosokawa S."/>
            <person name="Ichikawa Y."/>
            <person name="Idonuma A."/>
            <person name="Iijima M."/>
            <person name="Ikeda M."/>
            <person name="Ikeno M."/>
            <person name="Ito K."/>
            <person name="Ito S."/>
            <person name="Ito T."/>
            <person name="Ito Y."/>
            <person name="Ito Y."/>
            <person name="Iwabuchi A."/>
            <person name="Kamiya K."/>
            <person name="Karasawa W."/>
            <person name="Kurita K."/>
            <person name="Katagiri S."/>
            <person name="Kikuta A."/>
            <person name="Kobayashi H."/>
            <person name="Kobayashi N."/>
            <person name="Machita K."/>
            <person name="Maehara T."/>
            <person name="Masukawa M."/>
            <person name="Mizubayashi T."/>
            <person name="Mukai Y."/>
            <person name="Nagasaki H."/>
            <person name="Nagata Y."/>
            <person name="Naito S."/>
            <person name="Nakashima M."/>
            <person name="Nakama Y."/>
            <person name="Nakamichi Y."/>
            <person name="Nakamura M."/>
            <person name="Meguro A."/>
            <person name="Negishi M."/>
            <person name="Ohta I."/>
            <person name="Ohta T."/>
            <person name="Okamoto M."/>
            <person name="Ono N."/>
            <person name="Saji S."/>
            <person name="Sakaguchi M."/>
            <person name="Sakai K."/>
            <person name="Shibata M."/>
            <person name="Shimokawa T."/>
            <person name="Song J."/>
            <person name="Takazaki Y."/>
            <person name="Terasawa K."/>
            <person name="Tsugane M."/>
            <person name="Tsuji K."/>
            <person name="Ueda S."/>
            <person name="Waki K."/>
            <person name="Yamagata H."/>
            <person name="Yamamoto M."/>
            <person name="Yamamoto S."/>
            <person name="Yamane H."/>
            <person name="Yoshiki S."/>
            <person name="Yoshihara R."/>
            <person name="Yukawa K."/>
            <person name="Zhong H."/>
            <person name="Yano M."/>
            <person name="Yuan Q."/>
            <person name="Ouyang S."/>
            <person name="Liu J."/>
            <person name="Jones K.M."/>
            <person name="Gansberger K."/>
            <person name="Moffat K."/>
            <person name="Hill J."/>
            <person name="Bera J."/>
            <person name="Fadrosh D."/>
            <person name="Jin S."/>
            <person name="Johri S."/>
            <person name="Kim M."/>
            <person name="Overton L."/>
            <person name="Reardon M."/>
            <person name="Tsitrin T."/>
            <person name="Vuong H."/>
            <person name="Weaver B."/>
            <person name="Ciecko A."/>
            <person name="Tallon L."/>
            <person name="Jackson J."/>
            <person name="Pai G."/>
            <person name="Aken S.V."/>
            <person name="Utterback T."/>
            <person name="Reidmuller S."/>
            <person name="Feldblyum T."/>
            <person name="Hsiao J."/>
            <person name="Zismann V."/>
            <person name="Iobst S."/>
            <person name="de Vazeille A.R."/>
            <person name="Buell C.R."/>
            <person name="Ying K."/>
            <person name="Li Y."/>
            <person name="Lu T."/>
            <person name="Huang Y."/>
            <person name="Zhao Q."/>
            <person name="Feng Q."/>
            <person name="Zhang L."/>
            <person name="Zhu J."/>
            <person name="Weng Q."/>
            <person name="Mu J."/>
            <person name="Lu Y."/>
            <person name="Fan D."/>
            <person name="Liu Y."/>
            <person name="Guan J."/>
            <person name="Zhang Y."/>
            <person name="Yu S."/>
            <person name="Liu X."/>
            <person name="Zhang Y."/>
            <person name="Hong G."/>
            <person name="Han B."/>
            <person name="Choisne N."/>
            <person name="Demange N."/>
            <person name="Orjeda G."/>
            <person name="Samain S."/>
            <person name="Cattolico L."/>
            <person name="Pelletier E."/>
            <person name="Couloux A."/>
            <person name="Segurens B."/>
            <person name="Wincker P."/>
            <person name="D'Hont A."/>
            <person name="Scarpelli C."/>
            <person name="Weissenbach J."/>
            <person name="Salanoubat M."/>
            <person name="Quetier F."/>
            <person name="Yu Y."/>
            <person name="Kim H.R."/>
            <person name="Rambo T."/>
            <person name="Currie J."/>
            <person name="Collura K."/>
            <person name="Luo M."/>
            <person name="Yang T."/>
            <person name="Ammiraju J.S.S."/>
            <person name="Engler F."/>
            <person name="Soderlund C."/>
            <person name="Wing R.A."/>
            <person name="Palmer L.E."/>
            <person name="de la Bastide M."/>
            <person name="Spiegel L."/>
            <person name="Nascimento L."/>
            <person name="Zutavern T."/>
            <person name="O'Shaughnessy A."/>
            <person name="Dike S."/>
            <person name="Dedhia N."/>
            <person name="Preston R."/>
            <person name="Balija V."/>
            <person name="McCombie W.R."/>
            <person name="Chow T."/>
            <person name="Chen H."/>
            <person name="Chung M."/>
            <person name="Chen C."/>
            <person name="Shaw J."/>
            <person name="Wu H."/>
            <person name="Hsiao K."/>
            <person name="Chao Y."/>
            <person name="Chu M."/>
            <person name="Cheng C."/>
            <person name="Hour A."/>
            <person name="Lee P."/>
            <person name="Lin S."/>
            <person name="Lin Y."/>
            <person name="Liou J."/>
            <person name="Liu S."/>
            <person name="Hsing Y."/>
            <person name="Raghuvanshi S."/>
            <person name="Mohanty A."/>
            <person name="Bharti A.K."/>
            <person name="Gaur A."/>
            <person name="Gupta V."/>
            <person name="Kumar D."/>
            <person name="Ravi V."/>
            <person name="Vij S."/>
            <person name="Kapur A."/>
            <person name="Khurana P."/>
            <person name="Khurana P."/>
            <person name="Khurana J.P."/>
            <person name="Tyagi A.K."/>
            <person name="Gaikwad K."/>
            <person name="Singh A."/>
            <person name="Dalal V."/>
            <person name="Srivastava S."/>
            <person name="Dixit A."/>
            <person name="Pal A.K."/>
            <person name="Ghazi I.A."/>
            <person name="Yadav M."/>
            <person name="Pandit A."/>
            <person name="Bhargava A."/>
            <person name="Sureshbabu K."/>
            <person name="Batra K."/>
            <person name="Sharma T.R."/>
            <person name="Mohapatra T."/>
            <person name="Singh N.K."/>
            <person name="Messing J."/>
            <person name="Nelson A.B."/>
            <person name="Fuks G."/>
            <person name="Kavchok S."/>
            <person name="Keizer G."/>
            <person name="Linton E."/>
            <person name="Llaca V."/>
            <person name="Song R."/>
            <person name="Tanyolac B."/>
            <person name="Young S."/>
            <person name="Ho-Il K."/>
            <person name="Hahn J.H."/>
            <person name="Sangsakoo G."/>
            <person name="Vanavichit A."/>
            <person name="de Mattos Luiz.A.T."/>
            <person name="Zimmer P.D."/>
            <person name="Malone G."/>
            <person name="Dellagostin O."/>
            <person name="de Oliveira A.C."/>
            <person name="Bevan M."/>
            <person name="Bancroft I."/>
            <person name="Minx P."/>
            <person name="Cordum H."/>
            <person name="Wilson R."/>
            <person name="Cheng Z."/>
            <person name="Jin W."/>
            <person name="Jiang J."/>
            <person name="Leong S.A."/>
            <person name="Iwama H."/>
            <person name="Gojobori T."/>
            <person name="Itoh T."/>
            <person name="Niimura Y."/>
            <person name="Fujii Y."/>
            <person name="Habara T."/>
            <person name="Sakai H."/>
            <person name="Sato Y."/>
            <person name="Wilson G."/>
            <person name="Kumar K."/>
            <person name="McCouch S."/>
            <person name="Juretic N."/>
            <person name="Hoen D."/>
            <person name="Wright S."/>
            <person name="Bruskiewich R."/>
            <person name="Bureau T."/>
            <person name="Miyao A."/>
            <person name="Hirochika H."/>
            <person name="Nishikawa T."/>
            <person name="Kadowaki K."/>
            <person name="Sugiura M."/>
            <person name="Burr B."/>
            <person name="Sasaki T."/>
        </authorList>
    </citation>
    <scope>NUCLEOTIDE SEQUENCE [LARGE SCALE GENOMIC DNA]</scope>
    <source>
        <strain evidence="3">cv. Nipponbare</strain>
    </source>
</reference>
<evidence type="ECO:0000256" key="1">
    <source>
        <dbReference type="SAM" id="MobiDB-lite"/>
    </source>
</evidence>
<dbReference type="EMBL" id="AC132492">
    <property type="protein sequence ID" value="AAU10800.1"/>
    <property type="molecule type" value="Genomic_DNA"/>
</dbReference>
<evidence type="ECO:0000313" key="2">
    <source>
        <dbReference type="EMBL" id="AAU10800.1"/>
    </source>
</evidence>
<dbReference type="AlphaFoldDB" id="Q688N1"/>
<dbReference type="Proteomes" id="UP000000763">
    <property type="component" value="Chromosome 5"/>
</dbReference>
<organism evidence="2 3">
    <name type="scientific">Oryza sativa subsp. japonica</name>
    <name type="common">Rice</name>
    <dbReference type="NCBI Taxonomy" id="39947"/>
    <lineage>
        <taxon>Eukaryota</taxon>
        <taxon>Viridiplantae</taxon>
        <taxon>Streptophyta</taxon>
        <taxon>Embryophyta</taxon>
        <taxon>Tracheophyta</taxon>
        <taxon>Spermatophyta</taxon>
        <taxon>Magnoliopsida</taxon>
        <taxon>Liliopsida</taxon>
        <taxon>Poales</taxon>
        <taxon>Poaceae</taxon>
        <taxon>BOP clade</taxon>
        <taxon>Oryzoideae</taxon>
        <taxon>Oryzeae</taxon>
        <taxon>Oryzinae</taxon>
        <taxon>Oryza</taxon>
        <taxon>Oryza sativa</taxon>
    </lineage>
</organism>
<evidence type="ECO:0000313" key="3">
    <source>
        <dbReference type="Proteomes" id="UP000000763"/>
    </source>
</evidence>
<accession>Q688N1</accession>
<protein>
    <submittedName>
        <fullName evidence="2">Uncharacterized protein</fullName>
    </submittedName>
</protein>
<gene>
    <name evidence="2" type="primary">P0605G01.8</name>
</gene>
<sequence>MSYMRHDFYTISKTSFGKWRRWRWRTGAHTATQGAADVTGRSAEYVALVRFKPSAVRWTTQLATPTSSLPCKFGKTAHTHMHTSSSSILFFLNSDSRCGVAGKCITAGDGSYTSGDPSGQVKPPERGKNTRGRQGAKRAGLTCGARARRKARRRRSWCTRPAGLATVPTLVIAICLCPHRVTPNLHAPELVADAVSQIYR</sequence>
<proteinExistence type="predicted"/>